<reference evidence="1 2" key="1">
    <citation type="journal article" date="2015" name="Stand. Genomic Sci.">
        <title>Genomic information of the arsenic-resistant bacterium Lysobacter arseniciresistens type strain ZS79(T) and comparison of Lysobacter draft genomes.</title>
        <authorList>
            <person name="Liu L."/>
            <person name="Zhang S."/>
            <person name="Luo M."/>
            <person name="Wang G."/>
        </authorList>
    </citation>
    <scope>NUCLEOTIDE SEQUENCE [LARGE SCALE GENOMIC DNA]</scope>
    <source>
        <strain evidence="1 2">ZS79</strain>
    </source>
</reference>
<gene>
    <name evidence="1" type="ORF">N799_03420</name>
</gene>
<dbReference type="AlphaFoldDB" id="A0A0A0F2M8"/>
<comment type="caution">
    <text evidence="1">The sequence shown here is derived from an EMBL/GenBank/DDBJ whole genome shotgun (WGS) entry which is preliminary data.</text>
</comment>
<sequence length="80" mass="9386">MLWRIRHRKHYLSPCLCCSFLGRIRAVRTCRFEGVIGRPHHIPRLRCVHDVVAAIACVDVGWMLRFTRRGIGRRSMDASR</sequence>
<dbReference type="EMBL" id="AVPT01000011">
    <property type="protein sequence ID" value="KGM56613.1"/>
    <property type="molecule type" value="Genomic_DNA"/>
</dbReference>
<dbReference type="Proteomes" id="UP000029989">
    <property type="component" value="Unassembled WGS sequence"/>
</dbReference>
<name>A0A0A0F2M8_9GAMM</name>
<accession>A0A0A0F2M8</accession>
<keyword evidence="2" id="KW-1185">Reference proteome</keyword>
<protein>
    <submittedName>
        <fullName evidence="1">Uncharacterized protein</fullName>
    </submittedName>
</protein>
<evidence type="ECO:0000313" key="2">
    <source>
        <dbReference type="Proteomes" id="UP000029989"/>
    </source>
</evidence>
<evidence type="ECO:0000313" key="1">
    <source>
        <dbReference type="EMBL" id="KGM56613.1"/>
    </source>
</evidence>
<organism evidence="1 2">
    <name type="scientific">Lysobacter arseniciresistens ZS79</name>
    <dbReference type="NCBI Taxonomy" id="913325"/>
    <lineage>
        <taxon>Bacteria</taxon>
        <taxon>Pseudomonadati</taxon>
        <taxon>Pseudomonadota</taxon>
        <taxon>Gammaproteobacteria</taxon>
        <taxon>Lysobacterales</taxon>
        <taxon>Lysobacteraceae</taxon>
        <taxon>Novilysobacter</taxon>
    </lineage>
</organism>
<proteinExistence type="predicted"/>